<evidence type="ECO:0000313" key="3">
    <source>
        <dbReference type="Proteomes" id="UP001243009"/>
    </source>
</evidence>
<protein>
    <submittedName>
        <fullName evidence="2">Uncharacterized protein</fullName>
    </submittedName>
</protein>
<keyword evidence="3" id="KW-1185">Reference proteome</keyword>
<dbReference type="RefSeq" id="WP_305104746.1">
    <property type="nucleotide sequence ID" value="NZ_JAUTWS010000014.1"/>
</dbReference>
<feature type="compositionally biased region" description="Low complexity" evidence="1">
    <location>
        <begin position="40"/>
        <end position="52"/>
    </location>
</feature>
<proteinExistence type="predicted"/>
<feature type="region of interest" description="Disordered" evidence="1">
    <location>
        <begin position="31"/>
        <end position="52"/>
    </location>
</feature>
<reference evidence="2 3" key="1">
    <citation type="submission" date="2023-08" db="EMBL/GenBank/DDBJ databases">
        <title>The draft genome sequence of Paracraurococcus sp. LOR1-02.</title>
        <authorList>
            <person name="Kingkaew E."/>
            <person name="Tanasupawat S."/>
        </authorList>
    </citation>
    <scope>NUCLEOTIDE SEQUENCE [LARGE SCALE GENOMIC DNA]</scope>
    <source>
        <strain evidence="2 3">LOR1-02</strain>
    </source>
</reference>
<organism evidence="2 3">
    <name type="scientific">Paracraurococcus lichenis</name>
    <dbReference type="NCBI Taxonomy" id="3064888"/>
    <lineage>
        <taxon>Bacteria</taxon>
        <taxon>Pseudomonadati</taxon>
        <taxon>Pseudomonadota</taxon>
        <taxon>Alphaproteobacteria</taxon>
        <taxon>Acetobacterales</taxon>
        <taxon>Roseomonadaceae</taxon>
        <taxon>Paracraurococcus</taxon>
    </lineage>
</organism>
<comment type="caution">
    <text evidence="2">The sequence shown here is derived from an EMBL/GenBank/DDBJ whole genome shotgun (WGS) entry which is preliminary data.</text>
</comment>
<name>A0ABT9E175_9PROT</name>
<evidence type="ECO:0000256" key="1">
    <source>
        <dbReference type="SAM" id="MobiDB-lite"/>
    </source>
</evidence>
<dbReference type="EMBL" id="JAUTWS010000014">
    <property type="protein sequence ID" value="MDO9709879.1"/>
    <property type="molecule type" value="Genomic_DNA"/>
</dbReference>
<gene>
    <name evidence="2" type="ORF">Q7A36_16115</name>
</gene>
<accession>A0ABT9E175</accession>
<sequence>MTPAPDQAARAAPVAEGAAPWARLMQGWLQTLPPTAPRSGAAAEAGGQAAAD</sequence>
<dbReference type="Proteomes" id="UP001243009">
    <property type="component" value="Unassembled WGS sequence"/>
</dbReference>
<evidence type="ECO:0000313" key="2">
    <source>
        <dbReference type="EMBL" id="MDO9709879.1"/>
    </source>
</evidence>